<evidence type="ECO:0000313" key="2">
    <source>
        <dbReference type="Proteomes" id="UP000242957"/>
    </source>
</evidence>
<reference evidence="2" key="1">
    <citation type="submission" date="2016-10" db="EMBL/GenBank/DDBJ databases">
        <authorList>
            <person name="Varghese N."/>
            <person name="Submissions S."/>
        </authorList>
    </citation>
    <scope>NUCLEOTIDE SEQUENCE [LARGE SCALE GENOMIC DNA]</scope>
    <source>
        <strain evidence="2">JCM 21621</strain>
    </source>
</reference>
<dbReference type="EMBL" id="FNIJ01000014">
    <property type="protein sequence ID" value="SDO68378.1"/>
    <property type="molecule type" value="Genomic_DNA"/>
</dbReference>
<dbReference type="AlphaFoldDB" id="A0A1H0LJH1"/>
<evidence type="ECO:0000313" key="1">
    <source>
        <dbReference type="EMBL" id="SDO68378.1"/>
    </source>
</evidence>
<accession>A0A1H0LJH1</accession>
<proteinExistence type="predicted"/>
<keyword evidence="2" id="KW-1185">Reference proteome</keyword>
<name>A0A1H0LJH1_9PSED</name>
<sequence>MNTPTRRHLAGLRMARDLVTTPGCCMSDLPGILDVMIVEADRCLGSTREDELRALARELRQCGAMNPPTQCHDRFYEGLGVALELVERRLEQLE</sequence>
<gene>
    <name evidence="1" type="ORF">SAMN05216193_11491</name>
</gene>
<dbReference type="Proteomes" id="UP000242957">
    <property type="component" value="Unassembled WGS sequence"/>
</dbReference>
<dbReference type="RefSeq" id="WP_139207046.1">
    <property type="nucleotide sequence ID" value="NZ_FNIJ01000014.1"/>
</dbReference>
<dbReference type="OrthoDB" id="9935508at2"/>
<protein>
    <submittedName>
        <fullName evidence="1">Uncharacterized protein</fullName>
    </submittedName>
</protein>
<organism evidence="1 2">
    <name type="scientific">Pseudomonas jinjuensis</name>
    <dbReference type="NCBI Taxonomy" id="198616"/>
    <lineage>
        <taxon>Bacteria</taxon>
        <taxon>Pseudomonadati</taxon>
        <taxon>Pseudomonadota</taxon>
        <taxon>Gammaproteobacteria</taxon>
        <taxon>Pseudomonadales</taxon>
        <taxon>Pseudomonadaceae</taxon>
        <taxon>Pseudomonas</taxon>
    </lineage>
</organism>